<feature type="chain" id="PRO_5035242397" evidence="2">
    <location>
        <begin position="24"/>
        <end position="381"/>
    </location>
</feature>
<evidence type="ECO:0000256" key="2">
    <source>
        <dbReference type="SAM" id="SignalP"/>
    </source>
</evidence>
<keyword evidence="2" id="KW-0732">Signal</keyword>
<protein>
    <submittedName>
        <fullName evidence="3">Uncharacterized protein</fullName>
    </submittedName>
</protein>
<dbReference type="Proteomes" id="UP000751190">
    <property type="component" value="Unassembled WGS sequence"/>
</dbReference>
<evidence type="ECO:0000256" key="1">
    <source>
        <dbReference type="SAM" id="MobiDB-lite"/>
    </source>
</evidence>
<comment type="caution">
    <text evidence="3">The sequence shown here is derived from an EMBL/GenBank/DDBJ whole genome shotgun (WGS) entry which is preliminary data.</text>
</comment>
<evidence type="ECO:0000313" key="4">
    <source>
        <dbReference type="Proteomes" id="UP000751190"/>
    </source>
</evidence>
<sequence>MLSLFSLMLRASLGARPLTSVLGSSVVRLGGVPRPFATVRMSDEFSGASSTGRGGYGVALMNGHRDPEAAELSGSRAYASEGMDEAPSAKQEQYARAIAERLAIPLPADALVSRRSCSEFIEQHAPAGTAMPTPSDKQIMYAQRLAAEANVDIPDGTLERADMCARFIEDMLARAEPAASRPPSDKQLTFANDLAVQHGVTVPPNALADSRACSQFIDELRQGGGEAGASGAPPYAAAAPMAMASRPPTERQLTFAQRLASNAQIELPPDALTSSAAISEFIDSQLAKPSDKMILYAAQLARERRVGLDSAVIADKTACSAFIDSLLAQRLDAGAETLGARPSVPPATPYGAAGGYGAPAASAPFENKDVHPSTWDMPGRR</sequence>
<evidence type="ECO:0000313" key="3">
    <source>
        <dbReference type="EMBL" id="KAG8469174.1"/>
    </source>
</evidence>
<name>A0A8J5Y0R0_DIALT</name>
<dbReference type="OrthoDB" id="10578365at2759"/>
<proteinExistence type="predicted"/>
<dbReference type="EMBL" id="JAGTXO010000003">
    <property type="protein sequence ID" value="KAG8469174.1"/>
    <property type="molecule type" value="Genomic_DNA"/>
</dbReference>
<gene>
    <name evidence="3" type="ORF">KFE25_007692</name>
</gene>
<accession>A0A8J5Y0R0</accession>
<organism evidence="3 4">
    <name type="scientific">Diacronema lutheri</name>
    <name type="common">Unicellular marine alga</name>
    <name type="synonym">Monochrysis lutheri</name>
    <dbReference type="NCBI Taxonomy" id="2081491"/>
    <lineage>
        <taxon>Eukaryota</taxon>
        <taxon>Haptista</taxon>
        <taxon>Haptophyta</taxon>
        <taxon>Pavlovophyceae</taxon>
        <taxon>Pavlovales</taxon>
        <taxon>Pavlovaceae</taxon>
        <taxon>Diacronema</taxon>
    </lineage>
</organism>
<reference evidence="3" key="1">
    <citation type="submission" date="2021-05" db="EMBL/GenBank/DDBJ databases">
        <title>The genome of the haptophyte Pavlova lutheri (Diacronema luteri, Pavlovales) - a model for lipid biosynthesis in eukaryotic algae.</title>
        <authorList>
            <person name="Hulatt C.J."/>
            <person name="Posewitz M.C."/>
        </authorList>
    </citation>
    <scope>NUCLEOTIDE SEQUENCE</scope>
    <source>
        <strain evidence="3">NIVA-4/92</strain>
    </source>
</reference>
<dbReference type="AlphaFoldDB" id="A0A8J5Y0R0"/>
<feature type="signal peptide" evidence="2">
    <location>
        <begin position="1"/>
        <end position="23"/>
    </location>
</feature>
<feature type="region of interest" description="Disordered" evidence="1">
    <location>
        <begin position="361"/>
        <end position="381"/>
    </location>
</feature>
<keyword evidence="4" id="KW-1185">Reference proteome</keyword>